<dbReference type="Gene3D" id="3.40.605.10">
    <property type="entry name" value="Aldehyde Dehydrogenase, Chain A, domain 1"/>
    <property type="match status" value="1"/>
</dbReference>
<dbReference type="EMBL" id="ADNW02000008">
    <property type="protein sequence ID" value="EGD24584.1"/>
    <property type="molecule type" value="Genomic_DNA"/>
</dbReference>
<evidence type="ECO:0000256" key="2">
    <source>
        <dbReference type="ARBA" id="ARBA00022857"/>
    </source>
</evidence>
<dbReference type="AlphaFoldDB" id="E9T001"/>
<dbReference type="InterPro" id="IPR047110">
    <property type="entry name" value="GABD/Sad-like"/>
</dbReference>
<dbReference type="CDD" id="cd07100">
    <property type="entry name" value="ALDH_SSADH1_GabD1"/>
    <property type="match status" value="1"/>
</dbReference>
<dbReference type="FunFam" id="3.40.309.10:FF:000009">
    <property type="entry name" value="Aldehyde dehydrogenase A"/>
    <property type="match status" value="1"/>
</dbReference>
<keyword evidence="3 6" id="KW-0560">Oxidoreductase</keyword>
<dbReference type="InterPro" id="IPR016163">
    <property type="entry name" value="Ald_DH_C"/>
</dbReference>
<sequence length="511" mass="54947">MRERGVQWVVGEWTDSAHNRRGESMTSTSVQPTSASGPDATPFRTVDPYTGRSIREYPYLVGEQLDEIVERAAAAFELWRDEPVERRAHVLARAAELVRERKDDLAASVTREMGKLITEARAEVDLAAAIFDYYAEHGPEFLRPRELDVDEGTAELVNEPIGVLLGIEPWNFPLYQVARFAAPNLLLGNVILLKHSSSCAQTALELEKLLADAGAPEGVYSNLFLQVSDVERVVSHPAVQGTSLTGSERAGASLAEISGRHLKKCVLELGGSDPFVVLDVDDLDGTLDAAAAGRLGNTGQSCVASKRFIVPDAVYDEFVEGLTRRFSQLVVGDPSDPQTTLGPLSSEDAARKLLEQVDDAVAKGATVTVGGTRPDDRGPDGNGAFVDATVLTGVTPDMRAFEEELFGPVAVVYRVADEDEAVELANSTRFGLGGTVFGSDEARARAVADRIRSGMVWINHPTSTAPELPFGGVKSSGFGRELSDLGLFEFANRKLIRSVPKNTGVEHAATG</sequence>
<dbReference type="Proteomes" id="UP000004245">
    <property type="component" value="Unassembled WGS sequence"/>
</dbReference>
<name>E9T001_RHOHA</name>
<dbReference type="InterPro" id="IPR016160">
    <property type="entry name" value="Ald_DH_CS_CYS"/>
</dbReference>
<evidence type="ECO:0000256" key="3">
    <source>
        <dbReference type="ARBA" id="ARBA00023002"/>
    </source>
</evidence>
<dbReference type="Pfam" id="PF00171">
    <property type="entry name" value="Aldedh"/>
    <property type="match status" value="1"/>
</dbReference>
<evidence type="ECO:0000313" key="7">
    <source>
        <dbReference type="Proteomes" id="UP000004245"/>
    </source>
</evidence>
<dbReference type="PANTHER" id="PTHR43217:SF2">
    <property type="entry name" value="SUCCINATE-SEMIALDEHYDE DEHYDROGENASE [NADP(+)]"/>
    <property type="match status" value="1"/>
</dbReference>
<dbReference type="InterPro" id="IPR016161">
    <property type="entry name" value="Ald_DH/histidinol_DH"/>
</dbReference>
<dbReference type="SUPFAM" id="SSF53720">
    <property type="entry name" value="ALDH-like"/>
    <property type="match status" value="1"/>
</dbReference>
<accession>E9T001</accession>
<dbReference type="FunFam" id="3.40.605.10:FF:000012">
    <property type="entry name" value="NAD-dependent succinate-semialdehyde dehydrogenase"/>
    <property type="match status" value="1"/>
</dbReference>
<dbReference type="EC" id="1.2.1.-" evidence="6"/>
<dbReference type="STRING" id="43767.A6I91_23620"/>
<dbReference type="InterPro" id="IPR044148">
    <property type="entry name" value="ALDH_GabD1-like"/>
</dbReference>
<dbReference type="InterPro" id="IPR016162">
    <property type="entry name" value="Ald_DH_N"/>
</dbReference>
<evidence type="ECO:0000313" key="6">
    <source>
        <dbReference type="EMBL" id="EGD24584.1"/>
    </source>
</evidence>
<feature type="domain" description="Aldehyde dehydrogenase" evidence="5">
    <location>
        <begin position="41"/>
        <end position="495"/>
    </location>
</feature>
<dbReference type="PROSITE" id="PS00070">
    <property type="entry name" value="ALDEHYDE_DEHYDR_CYS"/>
    <property type="match status" value="1"/>
</dbReference>
<dbReference type="InterPro" id="IPR015590">
    <property type="entry name" value="Aldehyde_DH_dom"/>
</dbReference>
<feature type="compositionally biased region" description="Polar residues" evidence="4">
    <location>
        <begin position="24"/>
        <end position="36"/>
    </location>
</feature>
<proteinExistence type="inferred from homology"/>
<protein>
    <submittedName>
        <fullName evidence="6">Aldehyde dehydrogenase (NAD) family protein</fullName>
        <ecNumber evidence="6">1.2.1.-</ecNumber>
    </submittedName>
</protein>
<evidence type="ECO:0000256" key="4">
    <source>
        <dbReference type="SAM" id="MobiDB-lite"/>
    </source>
</evidence>
<evidence type="ECO:0000256" key="1">
    <source>
        <dbReference type="ARBA" id="ARBA00009986"/>
    </source>
</evidence>
<dbReference type="HOGENOM" id="CLU_005391_1_0_11"/>
<gene>
    <name evidence="6" type="ORF">HMPREF0724_11702</name>
</gene>
<dbReference type="GO" id="GO:0004777">
    <property type="term" value="F:succinate-semialdehyde dehydrogenase (NAD+) activity"/>
    <property type="evidence" value="ECO:0007669"/>
    <property type="project" value="TreeGrafter"/>
</dbReference>
<keyword evidence="2" id="KW-0521">NADP</keyword>
<keyword evidence="7" id="KW-1185">Reference proteome</keyword>
<comment type="caution">
    <text evidence="6">The sequence shown here is derived from an EMBL/GenBank/DDBJ whole genome shotgun (WGS) entry which is preliminary data.</text>
</comment>
<feature type="region of interest" description="Disordered" evidence="4">
    <location>
        <begin position="17"/>
        <end position="47"/>
    </location>
</feature>
<organism evidence="6 7">
    <name type="scientific">Prescottella equi ATCC 33707</name>
    <dbReference type="NCBI Taxonomy" id="525370"/>
    <lineage>
        <taxon>Bacteria</taxon>
        <taxon>Bacillati</taxon>
        <taxon>Actinomycetota</taxon>
        <taxon>Actinomycetes</taxon>
        <taxon>Mycobacteriales</taxon>
        <taxon>Nocardiaceae</taxon>
        <taxon>Prescottella</taxon>
    </lineage>
</organism>
<dbReference type="GO" id="GO:0004030">
    <property type="term" value="F:aldehyde dehydrogenase [NAD(P)+] activity"/>
    <property type="evidence" value="ECO:0007669"/>
    <property type="project" value="InterPro"/>
</dbReference>
<dbReference type="Gene3D" id="3.40.309.10">
    <property type="entry name" value="Aldehyde Dehydrogenase, Chain A, domain 2"/>
    <property type="match status" value="1"/>
</dbReference>
<dbReference type="PANTHER" id="PTHR43217">
    <property type="entry name" value="SUCCINATE SEMIALDEHYDE DEHYDROGENASE [NAD(P)+] SAD"/>
    <property type="match status" value="1"/>
</dbReference>
<comment type="similarity">
    <text evidence="1">Belongs to the aldehyde dehydrogenase family.</text>
</comment>
<reference evidence="6" key="1">
    <citation type="submission" date="2011-01" db="EMBL/GenBank/DDBJ databases">
        <authorList>
            <person name="Muzny D."/>
            <person name="Qin X."/>
            <person name="Buhay C."/>
            <person name="Dugan-Rocha S."/>
            <person name="Ding Y."/>
            <person name="Chen G."/>
            <person name="Hawes A."/>
            <person name="Holder M."/>
            <person name="Jhangiani S."/>
            <person name="Johnson A."/>
            <person name="Khan Z."/>
            <person name="Li Z."/>
            <person name="Liu W."/>
            <person name="Liu X."/>
            <person name="Perez L."/>
            <person name="Shen H."/>
            <person name="Wang Q."/>
            <person name="Watt J."/>
            <person name="Xi L."/>
            <person name="Xin Y."/>
            <person name="Zhou J."/>
            <person name="Deng J."/>
            <person name="Jiang H."/>
            <person name="Liu Y."/>
            <person name="Qu J."/>
            <person name="Song X.-Z."/>
            <person name="Zhang L."/>
            <person name="Villasana D."/>
            <person name="Johnson A."/>
            <person name="Liu J."/>
            <person name="Liyanage D."/>
            <person name="Lorensuhewa L."/>
            <person name="Robinson T."/>
            <person name="Song A."/>
            <person name="Song B.-B."/>
            <person name="Dinh H."/>
            <person name="Thornton R."/>
            <person name="Coyle M."/>
            <person name="Francisco L."/>
            <person name="Jackson L."/>
            <person name="Javaid M."/>
            <person name="Korchina V."/>
            <person name="Kovar C."/>
            <person name="Mata R."/>
            <person name="Mathew T."/>
            <person name="Ngo R."/>
            <person name="Nguyen L."/>
            <person name="Nguyen N."/>
            <person name="Okwuonu G."/>
            <person name="Ongeri F."/>
            <person name="Pham C."/>
            <person name="Simmons D."/>
            <person name="Wilczek-Boney K."/>
            <person name="Hale W."/>
            <person name="Jakkamsetti A."/>
            <person name="Pham P."/>
            <person name="Ruth R."/>
            <person name="San Lucas F."/>
            <person name="Warren J."/>
            <person name="Zhang J."/>
            <person name="Zhao Z."/>
            <person name="Zhou C."/>
            <person name="Zhu D."/>
            <person name="Lee S."/>
            <person name="Bess C."/>
            <person name="Blankenburg K."/>
            <person name="Forbes L."/>
            <person name="Fu Q."/>
            <person name="Gubbala S."/>
            <person name="Hirani K."/>
            <person name="Jayaseelan J.C."/>
            <person name="Lara F."/>
            <person name="Munidasa M."/>
            <person name="Palculict T."/>
            <person name="Patil S."/>
            <person name="Pu L.-L."/>
            <person name="Saada N."/>
            <person name="Tang L."/>
            <person name="Weissenberger G."/>
            <person name="Zhu Y."/>
            <person name="Hemphill L."/>
            <person name="Shang Y."/>
            <person name="Youmans B."/>
            <person name="Ayvaz T."/>
            <person name="Ross M."/>
            <person name="Santibanez J."/>
            <person name="Aqrawi P."/>
            <person name="Gross S."/>
            <person name="Joshi V."/>
            <person name="Fowler G."/>
            <person name="Nazareth L."/>
            <person name="Reid J."/>
            <person name="Worley K."/>
            <person name="Petrosino J."/>
            <person name="Highlander S."/>
            <person name="Gibbs R."/>
        </authorList>
    </citation>
    <scope>NUCLEOTIDE SEQUENCE [LARGE SCALE GENOMIC DNA]</scope>
    <source>
        <strain evidence="6">ATCC 33707</strain>
    </source>
</reference>
<evidence type="ECO:0000259" key="5">
    <source>
        <dbReference type="Pfam" id="PF00171"/>
    </source>
</evidence>